<evidence type="ECO:0000256" key="5">
    <source>
        <dbReference type="ARBA" id="ARBA00022989"/>
    </source>
</evidence>
<accession>A0A8A4TJ40</accession>
<keyword evidence="12" id="KW-1185">Reference proteome</keyword>
<feature type="compositionally biased region" description="Basic residues" evidence="7">
    <location>
        <begin position="99"/>
        <end position="116"/>
    </location>
</feature>
<dbReference type="NCBIfam" id="NF009162">
    <property type="entry name" value="PRK12508.1"/>
    <property type="match status" value="1"/>
</dbReference>
<organism evidence="11 12">
    <name type="scientific">Sulfidibacter corallicola</name>
    <dbReference type="NCBI Taxonomy" id="2818388"/>
    <lineage>
        <taxon>Bacteria</taxon>
        <taxon>Pseudomonadati</taxon>
        <taxon>Acidobacteriota</taxon>
        <taxon>Holophagae</taxon>
        <taxon>Acanthopleuribacterales</taxon>
        <taxon>Acanthopleuribacteraceae</taxon>
        <taxon>Sulfidibacter</taxon>
    </lineage>
</organism>
<keyword evidence="6 8" id="KW-0472">Membrane</keyword>
<comment type="similarity">
    <text evidence="2">Belongs to the CPA3 antiporters (TC 2.A.63) subunit B family.</text>
</comment>
<name>A0A8A4TJ40_SULCO</name>
<keyword evidence="3" id="KW-1003">Cell membrane</keyword>
<proteinExistence type="inferred from homology"/>
<dbReference type="EMBL" id="CP071793">
    <property type="protein sequence ID" value="QTD49570.1"/>
    <property type="molecule type" value="Genomic_DNA"/>
</dbReference>
<feature type="domain" description="MrpA C-terminal/MbhE" evidence="10">
    <location>
        <begin position="32"/>
        <end position="87"/>
    </location>
</feature>
<evidence type="ECO:0000313" key="12">
    <source>
        <dbReference type="Proteomes" id="UP000663929"/>
    </source>
</evidence>
<sequence>MKTIGLLSVLFTGILLMIAVVDFPDWGDPHSPANSYLSTHYIEDVEEETAVPNMVTAVLADYRAFDTMLETSVVFVAGIAIFAILRSIDGTSLAGTTRRLQRRGRSKKEKRKGQGRNRRDEMVAAAEREAAKPDLIVQTTVRLLMPTIQLFALYVIAHGHHSPGGGFQGGVILAAGLILVAMSFGLENTLAQVPEKLSLQLGNLGVLIFAGTGVLCLLLGANFLDYHVLAAIYPATDEIMARSHSMLVVEIGVGFTVMSMLYLIYANLSSHGDLKKGL</sequence>
<feature type="region of interest" description="Disordered" evidence="7">
    <location>
        <begin position="96"/>
        <end position="121"/>
    </location>
</feature>
<evidence type="ECO:0000256" key="8">
    <source>
        <dbReference type="SAM" id="Phobius"/>
    </source>
</evidence>
<dbReference type="RefSeq" id="WP_237379201.1">
    <property type="nucleotide sequence ID" value="NZ_CP071793.1"/>
</dbReference>
<comment type="subcellular location">
    <subcellularLocation>
        <location evidence="1">Cell membrane</location>
        <topology evidence="1">Multi-pass membrane protein</topology>
    </subcellularLocation>
</comment>
<keyword evidence="5 8" id="KW-1133">Transmembrane helix</keyword>
<dbReference type="Proteomes" id="UP000663929">
    <property type="component" value="Chromosome"/>
</dbReference>
<dbReference type="InterPro" id="IPR050622">
    <property type="entry name" value="CPA3_antiporter_subunitB"/>
</dbReference>
<evidence type="ECO:0000256" key="7">
    <source>
        <dbReference type="SAM" id="MobiDB-lite"/>
    </source>
</evidence>
<keyword evidence="4 8" id="KW-0812">Transmembrane</keyword>
<feature type="transmembrane region" description="Helical" evidence="8">
    <location>
        <begin position="244"/>
        <end position="265"/>
    </location>
</feature>
<dbReference type="PANTHER" id="PTHR33932">
    <property type="entry name" value="NA(+)/H(+) ANTIPORTER SUBUNIT B"/>
    <property type="match status" value="1"/>
</dbReference>
<reference evidence="11" key="1">
    <citation type="submission" date="2021-03" db="EMBL/GenBank/DDBJ databases">
        <title>Acanthopleuribacteraceae sp. M133.</title>
        <authorList>
            <person name="Wang G."/>
        </authorList>
    </citation>
    <scope>NUCLEOTIDE SEQUENCE</scope>
    <source>
        <strain evidence="11">M133</strain>
    </source>
</reference>
<evidence type="ECO:0000256" key="4">
    <source>
        <dbReference type="ARBA" id="ARBA00022692"/>
    </source>
</evidence>
<feature type="transmembrane region" description="Helical" evidence="8">
    <location>
        <begin position="201"/>
        <end position="224"/>
    </location>
</feature>
<dbReference type="PANTHER" id="PTHR33932:SF4">
    <property type="entry name" value="NA(+)_H(+) ANTIPORTER SUBUNIT B"/>
    <property type="match status" value="1"/>
</dbReference>
<evidence type="ECO:0000313" key="11">
    <source>
        <dbReference type="EMBL" id="QTD49570.1"/>
    </source>
</evidence>
<evidence type="ECO:0000256" key="2">
    <source>
        <dbReference type="ARBA" id="ARBA00009425"/>
    </source>
</evidence>
<dbReference type="Pfam" id="PF04039">
    <property type="entry name" value="MnhB"/>
    <property type="match status" value="1"/>
</dbReference>
<dbReference type="GO" id="GO:0005886">
    <property type="term" value="C:plasma membrane"/>
    <property type="evidence" value="ECO:0007669"/>
    <property type="project" value="UniProtKB-SubCell"/>
</dbReference>
<dbReference type="InterPro" id="IPR007182">
    <property type="entry name" value="MnhB"/>
</dbReference>
<feature type="domain" description="Na+/H+ antiporter MnhB subunit-related protein" evidence="9">
    <location>
        <begin position="136"/>
        <end position="262"/>
    </location>
</feature>
<evidence type="ECO:0000256" key="3">
    <source>
        <dbReference type="ARBA" id="ARBA00022475"/>
    </source>
</evidence>
<feature type="transmembrane region" description="Helical" evidence="8">
    <location>
        <begin position="73"/>
        <end position="95"/>
    </location>
</feature>
<evidence type="ECO:0000256" key="6">
    <source>
        <dbReference type="ARBA" id="ARBA00023136"/>
    </source>
</evidence>
<dbReference type="Pfam" id="PF20501">
    <property type="entry name" value="MbhE"/>
    <property type="match status" value="1"/>
</dbReference>
<protein>
    <submittedName>
        <fullName evidence="11">Na(+)/H(+) antiporter subunit B</fullName>
    </submittedName>
</protein>
<dbReference type="KEGG" id="scor:J3U87_28620"/>
<evidence type="ECO:0000256" key="1">
    <source>
        <dbReference type="ARBA" id="ARBA00004651"/>
    </source>
</evidence>
<dbReference type="InterPro" id="IPR046806">
    <property type="entry name" value="MrpA_C/MbhE"/>
</dbReference>
<feature type="transmembrane region" description="Helical" evidence="8">
    <location>
        <begin position="169"/>
        <end position="189"/>
    </location>
</feature>
<dbReference type="AlphaFoldDB" id="A0A8A4TJ40"/>
<evidence type="ECO:0000259" key="10">
    <source>
        <dbReference type="Pfam" id="PF20501"/>
    </source>
</evidence>
<evidence type="ECO:0000259" key="9">
    <source>
        <dbReference type="Pfam" id="PF04039"/>
    </source>
</evidence>
<gene>
    <name evidence="11" type="ORF">J3U87_28620</name>
</gene>